<feature type="signal peptide" evidence="1">
    <location>
        <begin position="1"/>
        <end position="23"/>
    </location>
</feature>
<evidence type="ECO:0000313" key="3">
    <source>
        <dbReference type="Proteomes" id="UP000567179"/>
    </source>
</evidence>
<keyword evidence="3" id="KW-1185">Reference proteome</keyword>
<name>A0A8H5F6E0_9AGAR</name>
<protein>
    <submittedName>
        <fullName evidence="2">Uncharacterized protein</fullName>
    </submittedName>
</protein>
<evidence type="ECO:0000256" key="1">
    <source>
        <dbReference type="SAM" id="SignalP"/>
    </source>
</evidence>
<keyword evidence="1" id="KW-0732">Signal</keyword>
<accession>A0A8H5F6E0</accession>
<evidence type="ECO:0000313" key="2">
    <source>
        <dbReference type="EMBL" id="KAF5325376.1"/>
    </source>
</evidence>
<dbReference type="Proteomes" id="UP000567179">
    <property type="component" value="Unassembled WGS sequence"/>
</dbReference>
<dbReference type="EMBL" id="JAACJJ010000015">
    <property type="protein sequence ID" value="KAF5325376.1"/>
    <property type="molecule type" value="Genomic_DNA"/>
</dbReference>
<gene>
    <name evidence="2" type="ORF">D9619_009959</name>
</gene>
<organism evidence="2 3">
    <name type="scientific">Psilocybe cf. subviscida</name>
    <dbReference type="NCBI Taxonomy" id="2480587"/>
    <lineage>
        <taxon>Eukaryota</taxon>
        <taxon>Fungi</taxon>
        <taxon>Dikarya</taxon>
        <taxon>Basidiomycota</taxon>
        <taxon>Agaricomycotina</taxon>
        <taxon>Agaricomycetes</taxon>
        <taxon>Agaricomycetidae</taxon>
        <taxon>Agaricales</taxon>
        <taxon>Agaricineae</taxon>
        <taxon>Strophariaceae</taxon>
        <taxon>Psilocybe</taxon>
    </lineage>
</organism>
<sequence length="469" mass="51840">MPAMSSKLLTLSLLNNLSPPLIGSDGYPKERQINRSILLDVSPDREELLSSTSVKDIRERLMLRIHSPHGHWLHSINHRRDTKPACGHATTRYSLFGRSPEKENAAGGNKVTRCRRALSGSSAYSGTVARDLGLSDVSIDIWSSRSLSTQDKLISPRPLGPTHILVVSQLHRDRDSDANSSADNVVELPVNDLLFILNVPNLRTSRRNGQSTSALPRRLHKEMPRVALRVPALETFPDVVIYLHTKDRDDLFNQLIPEWIRGVICPHMPASVSPSTLKPLADASTRVRNTDDELSGSQCLSTLGFGLGLNVASKARGSVKRLFRPIPTIALEHHPGSTRPKCTPAVVELALPDSMLIQKRQNDQRCKSIATAAKEIADAFSSFGSYTDKVDLEAMDVNPRDLRTPSDTHPGDNGFPSDVLKLIAAKLNALAENFTYLGYFERALWLELNMYRDVIAEALKLAPQTPNQI</sequence>
<comment type="caution">
    <text evidence="2">The sequence shown here is derived from an EMBL/GenBank/DDBJ whole genome shotgun (WGS) entry which is preliminary data.</text>
</comment>
<proteinExistence type="predicted"/>
<dbReference type="OrthoDB" id="2946666at2759"/>
<reference evidence="2 3" key="1">
    <citation type="journal article" date="2020" name="ISME J.">
        <title>Uncovering the hidden diversity of litter-decomposition mechanisms in mushroom-forming fungi.</title>
        <authorList>
            <person name="Floudas D."/>
            <person name="Bentzer J."/>
            <person name="Ahren D."/>
            <person name="Johansson T."/>
            <person name="Persson P."/>
            <person name="Tunlid A."/>
        </authorList>
    </citation>
    <scope>NUCLEOTIDE SEQUENCE [LARGE SCALE GENOMIC DNA]</scope>
    <source>
        <strain evidence="2 3">CBS 101986</strain>
    </source>
</reference>
<feature type="chain" id="PRO_5034411637" evidence="1">
    <location>
        <begin position="24"/>
        <end position="469"/>
    </location>
</feature>
<dbReference type="AlphaFoldDB" id="A0A8H5F6E0"/>